<keyword evidence="4" id="KW-1133">Transmembrane helix</keyword>
<gene>
    <name evidence="5" type="ORF">GCM10022210_45550</name>
</gene>
<evidence type="ECO:0000256" key="1">
    <source>
        <dbReference type="ARBA" id="ARBA00006739"/>
    </source>
</evidence>
<evidence type="ECO:0000313" key="6">
    <source>
        <dbReference type="Proteomes" id="UP001500742"/>
    </source>
</evidence>
<reference evidence="6" key="1">
    <citation type="journal article" date="2019" name="Int. J. Syst. Evol. Microbiol.">
        <title>The Global Catalogue of Microorganisms (GCM) 10K type strain sequencing project: providing services to taxonomists for standard genome sequencing and annotation.</title>
        <authorList>
            <consortium name="The Broad Institute Genomics Platform"/>
            <consortium name="The Broad Institute Genome Sequencing Center for Infectious Disease"/>
            <person name="Wu L."/>
            <person name="Ma J."/>
        </authorList>
    </citation>
    <scope>NUCLEOTIDE SEQUENCE [LARGE SCALE GENOMIC DNA]</scope>
    <source>
        <strain evidence="6">JCM 16601</strain>
    </source>
</reference>
<dbReference type="PANTHER" id="PTHR43630">
    <property type="entry name" value="POLY-BETA-1,6-N-ACETYL-D-GLUCOSAMINE SYNTHASE"/>
    <property type="match status" value="1"/>
</dbReference>
<feature type="transmembrane region" description="Helical" evidence="4">
    <location>
        <begin position="303"/>
        <end position="324"/>
    </location>
</feature>
<evidence type="ECO:0000256" key="2">
    <source>
        <dbReference type="ARBA" id="ARBA00022676"/>
    </source>
</evidence>
<keyword evidence="4" id="KW-0812">Transmembrane</keyword>
<comment type="caution">
    <text evidence="5">The sequence shown here is derived from an EMBL/GenBank/DDBJ whole genome shotgun (WGS) entry which is preliminary data.</text>
</comment>
<evidence type="ECO:0000313" key="5">
    <source>
        <dbReference type="EMBL" id="GAA3987754.1"/>
    </source>
</evidence>
<dbReference type="InterPro" id="IPR029044">
    <property type="entry name" value="Nucleotide-diphossugar_trans"/>
</dbReference>
<evidence type="ECO:0000256" key="4">
    <source>
        <dbReference type="SAM" id="Phobius"/>
    </source>
</evidence>
<dbReference type="PANTHER" id="PTHR43630:SF1">
    <property type="entry name" value="POLY-BETA-1,6-N-ACETYL-D-GLUCOSAMINE SYNTHASE"/>
    <property type="match status" value="1"/>
</dbReference>
<protein>
    <submittedName>
        <fullName evidence="5">Glycosyltransferase family 2 protein</fullName>
    </submittedName>
</protein>
<feature type="transmembrane region" description="Helical" evidence="4">
    <location>
        <begin position="331"/>
        <end position="352"/>
    </location>
</feature>
<keyword evidence="2" id="KW-0328">Glycosyltransferase</keyword>
<dbReference type="Proteomes" id="UP001500742">
    <property type="component" value="Unassembled WGS sequence"/>
</dbReference>
<name>A0ABP7QT72_9SPHI</name>
<accession>A0ABP7QT72</accession>
<feature type="transmembrane region" description="Helical" evidence="4">
    <location>
        <begin position="6"/>
        <end position="32"/>
    </location>
</feature>
<dbReference type="SUPFAM" id="SSF53448">
    <property type="entry name" value="Nucleotide-diphospho-sugar transferases"/>
    <property type="match status" value="1"/>
</dbReference>
<proteinExistence type="inferred from homology"/>
<dbReference type="EMBL" id="BAAAZC010000029">
    <property type="protein sequence ID" value="GAA3987754.1"/>
    <property type="molecule type" value="Genomic_DNA"/>
</dbReference>
<dbReference type="RefSeq" id="WP_259094094.1">
    <property type="nucleotide sequence ID" value="NZ_BAAAZC010000029.1"/>
</dbReference>
<sequence>MEIIKFIASVIMSAAFIYLGIYCVYLFVFSVLGKLVPIKYPPVATGLSKFVIYICAYKEDEILLSSAVSALTLDYPKDKFHVCIIADSLKPETLEKLRQMPLQVVEVFFENSTKSKALNKAIENTAEGFDAAIVYDIDNVAADDYLYHINNYLQAGEKVVQGHRIAKNINTNVAVLDAISEEINNHIFRKAQRVFNFSAAIIGSGMALEYQLFKRTMSQIDAVGGFDKEMGLILTRQRIHVAYAEKALVLDEKVSNPEVFKKQRKRWLSAQFNLLRKYGMSGFSELFMKGNFDYFNEIYQMSILPRVLMLGLMPFMLLISFLLPAGIGPSWHLWLAATLCCYIGIVVAIPASYFNGKLLSAALKLPLIFFTMLLLLFKLKGANKKFIHTPHDHNAA</sequence>
<keyword evidence="6" id="KW-1185">Reference proteome</keyword>
<organism evidence="5 6">
    <name type="scientific">Mucilaginibacter dorajii</name>
    <dbReference type="NCBI Taxonomy" id="692994"/>
    <lineage>
        <taxon>Bacteria</taxon>
        <taxon>Pseudomonadati</taxon>
        <taxon>Bacteroidota</taxon>
        <taxon>Sphingobacteriia</taxon>
        <taxon>Sphingobacteriales</taxon>
        <taxon>Sphingobacteriaceae</taxon>
        <taxon>Mucilaginibacter</taxon>
    </lineage>
</organism>
<keyword evidence="4" id="KW-0472">Membrane</keyword>
<comment type="similarity">
    <text evidence="1">Belongs to the glycosyltransferase 2 family.</text>
</comment>
<evidence type="ECO:0000256" key="3">
    <source>
        <dbReference type="ARBA" id="ARBA00022679"/>
    </source>
</evidence>
<dbReference type="Gene3D" id="3.90.550.10">
    <property type="entry name" value="Spore Coat Polysaccharide Biosynthesis Protein SpsA, Chain A"/>
    <property type="match status" value="1"/>
</dbReference>
<feature type="transmembrane region" description="Helical" evidence="4">
    <location>
        <begin position="358"/>
        <end position="377"/>
    </location>
</feature>
<keyword evidence="3" id="KW-0808">Transferase</keyword>
<dbReference type="Pfam" id="PF13641">
    <property type="entry name" value="Glyco_tranf_2_3"/>
    <property type="match status" value="1"/>
</dbReference>